<proteinExistence type="predicted"/>
<evidence type="ECO:0000313" key="2">
    <source>
        <dbReference type="Proteomes" id="UP001144978"/>
    </source>
</evidence>
<reference evidence="1" key="1">
    <citation type="submission" date="2022-08" db="EMBL/GenBank/DDBJ databases">
        <title>Genome Sequence of Pycnoporus sanguineus.</title>
        <authorList>
            <person name="Buettner E."/>
        </authorList>
    </citation>
    <scope>NUCLEOTIDE SEQUENCE</scope>
    <source>
        <strain evidence="1">CG-C14</strain>
    </source>
</reference>
<organism evidence="1 2">
    <name type="scientific">Trametes sanguinea</name>
    <dbReference type="NCBI Taxonomy" id="158606"/>
    <lineage>
        <taxon>Eukaryota</taxon>
        <taxon>Fungi</taxon>
        <taxon>Dikarya</taxon>
        <taxon>Basidiomycota</taxon>
        <taxon>Agaricomycotina</taxon>
        <taxon>Agaricomycetes</taxon>
        <taxon>Polyporales</taxon>
        <taxon>Polyporaceae</taxon>
        <taxon>Trametes</taxon>
    </lineage>
</organism>
<accession>A0ACC1N9S6</accession>
<comment type="caution">
    <text evidence="1">The sequence shown here is derived from an EMBL/GenBank/DDBJ whole genome shotgun (WGS) entry which is preliminary data.</text>
</comment>
<protein>
    <submittedName>
        <fullName evidence="1">Uncharacterized protein</fullName>
    </submittedName>
</protein>
<evidence type="ECO:0000313" key="1">
    <source>
        <dbReference type="EMBL" id="KAJ2975679.1"/>
    </source>
</evidence>
<name>A0ACC1N9S6_9APHY</name>
<sequence length="92" mass="10256">MADVKADENPERLVTSAVEELAHVDPDPAFFDDHLKTCPNSVVETIEKRSDVRRWAADISKVTTKEGRLYQPVASLLTSISQAVFGELLTER</sequence>
<gene>
    <name evidence="1" type="ORF">NUW54_g11690</name>
</gene>
<keyword evidence="2" id="KW-1185">Reference proteome</keyword>
<dbReference type="Proteomes" id="UP001144978">
    <property type="component" value="Unassembled WGS sequence"/>
</dbReference>
<dbReference type="EMBL" id="JANSHE010004667">
    <property type="protein sequence ID" value="KAJ2975679.1"/>
    <property type="molecule type" value="Genomic_DNA"/>
</dbReference>